<sequence length="66" mass="7527">MKKIHKIELEKCSVVEESILKQKSGTKWLQLGDDNTAYFFATFKCGQVQNRIICLVYSQSDPATSK</sequence>
<evidence type="ECO:0000313" key="1">
    <source>
        <dbReference type="EMBL" id="JAP26599.1"/>
    </source>
</evidence>
<accession>A0A0V0I2M5</accession>
<name>A0A0V0I2M5_SOLCH</name>
<proteinExistence type="predicted"/>
<reference evidence="1" key="1">
    <citation type="submission" date="2015-12" db="EMBL/GenBank/DDBJ databases">
        <title>Gene expression during late stages of embryo sac development: a critical building block for successful pollen-pistil interactions.</title>
        <authorList>
            <person name="Liu Y."/>
            <person name="Joly V."/>
            <person name="Sabar M."/>
            <person name="Matton D.P."/>
        </authorList>
    </citation>
    <scope>NUCLEOTIDE SEQUENCE</scope>
</reference>
<dbReference type="AlphaFoldDB" id="A0A0V0I2M5"/>
<protein>
    <submittedName>
        <fullName evidence="1">Putative ovule protein</fullName>
    </submittedName>
</protein>
<dbReference type="EMBL" id="GEDG01012060">
    <property type="protein sequence ID" value="JAP26599.1"/>
    <property type="molecule type" value="Transcribed_RNA"/>
</dbReference>
<organism evidence="1">
    <name type="scientific">Solanum chacoense</name>
    <name type="common">Chaco potato</name>
    <dbReference type="NCBI Taxonomy" id="4108"/>
    <lineage>
        <taxon>Eukaryota</taxon>
        <taxon>Viridiplantae</taxon>
        <taxon>Streptophyta</taxon>
        <taxon>Embryophyta</taxon>
        <taxon>Tracheophyta</taxon>
        <taxon>Spermatophyta</taxon>
        <taxon>Magnoliopsida</taxon>
        <taxon>eudicotyledons</taxon>
        <taxon>Gunneridae</taxon>
        <taxon>Pentapetalae</taxon>
        <taxon>asterids</taxon>
        <taxon>lamiids</taxon>
        <taxon>Solanales</taxon>
        <taxon>Solanaceae</taxon>
        <taxon>Solanoideae</taxon>
        <taxon>Solaneae</taxon>
        <taxon>Solanum</taxon>
    </lineage>
</organism>